<dbReference type="InterPro" id="IPR005119">
    <property type="entry name" value="LysR_subst-bd"/>
</dbReference>
<evidence type="ECO:0000256" key="3">
    <source>
        <dbReference type="ARBA" id="ARBA00023125"/>
    </source>
</evidence>
<dbReference type="InterPro" id="IPR000847">
    <property type="entry name" value="LysR_HTH_N"/>
</dbReference>
<reference evidence="6 7" key="1">
    <citation type="journal article" date="2018" name="Environ. Microbiol.">
        <title>Genomes of ubiquitous marine and hypersaline Hydrogenovibrio, Thiomicrorhabdus and Thiomicrospira spp. encode a diversity of mechanisms to sustain chemolithoautotrophy in heterogeneous environments.</title>
        <authorList>
            <person name="Scott K.M."/>
            <person name="Williams J."/>
            <person name="Porter C.M.B."/>
            <person name="Russel S."/>
            <person name="Harmer T.L."/>
            <person name="Paul J.H."/>
            <person name="Antonen K.M."/>
            <person name="Bridges M.K."/>
            <person name="Camper G.J."/>
            <person name="Campla C.K."/>
            <person name="Casella L.G."/>
            <person name="Chase E."/>
            <person name="Conrad J.W."/>
            <person name="Cruz M.C."/>
            <person name="Dunlap D.S."/>
            <person name="Duran L."/>
            <person name="Fahsbender E.M."/>
            <person name="Goldsmith D.B."/>
            <person name="Keeley R.F."/>
            <person name="Kondoff M.R."/>
            <person name="Kussy B.I."/>
            <person name="Lane M.K."/>
            <person name="Lawler S."/>
            <person name="Leigh B.A."/>
            <person name="Lewis C."/>
            <person name="Lostal L.M."/>
            <person name="Marking D."/>
            <person name="Mancera P.A."/>
            <person name="McClenthan E.C."/>
            <person name="McIntyre E.A."/>
            <person name="Mine J.A."/>
            <person name="Modi S."/>
            <person name="Moore B.D."/>
            <person name="Morgan W.A."/>
            <person name="Nelson K.M."/>
            <person name="Nguyen K.N."/>
            <person name="Ogburn N."/>
            <person name="Parrino D.G."/>
            <person name="Pedapudi A.D."/>
            <person name="Pelham R.P."/>
            <person name="Preece A.M."/>
            <person name="Rampersad E.A."/>
            <person name="Richardson J.C."/>
            <person name="Rodgers C.M."/>
            <person name="Schaffer B.L."/>
            <person name="Sheridan N.E."/>
            <person name="Solone M.R."/>
            <person name="Staley Z.R."/>
            <person name="Tabuchi M."/>
            <person name="Waide R.J."/>
            <person name="Wanjugi P.W."/>
            <person name="Young S."/>
            <person name="Clum A."/>
            <person name="Daum C."/>
            <person name="Huntemann M."/>
            <person name="Ivanova N."/>
            <person name="Kyrpides N."/>
            <person name="Mikhailova N."/>
            <person name="Palaniappan K."/>
            <person name="Pillay M."/>
            <person name="Reddy T.B.K."/>
            <person name="Shapiro N."/>
            <person name="Stamatis D."/>
            <person name="Varghese N."/>
            <person name="Woyke T."/>
            <person name="Boden R."/>
            <person name="Freyermuth S.K."/>
            <person name="Kerfeld C.A."/>
        </authorList>
    </citation>
    <scope>NUCLEOTIDE SEQUENCE [LARGE SCALE GENOMIC DNA]</scope>
    <source>
        <strain evidence="6 7">JR-2</strain>
    </source>
</reference>
<evidence type="ECO:0000256" key="2">
    <source>
        <dbReference type="ARBA" id="ARBA00023015"/>
    </source>
</evidence>
<dbReference type="CDD" id="cd08419">
    <property type="entry name" value="PBP2_CbbR_RubisCO_like"/>
    <property type="match status" value="1"/>
</dbReference>
<evidence type="ECO:0000313" key="7">
    <source>
        <dbReference type="Proteomes" id="UP000285478"/>
    </source>
</evidence>
<dbReference type="GO" id="GO:0003700">
    <property type="term" value="F:DNA-binding transcription factor activity"/>
    <property type="evidence" value="ECO:0007669"/>
    <property type="project" value="InterPro"/>
</dbReference>
<keyword evidence="3" id="KW-0238">DNA-binding</keyword>
<sequence>MHNLHITAQQIRIFEAVSRHLSYTKAAEELNLSQPAVSVQVKRLEENNDVKLIEVIGKKLYLTSAGEHMFKTCTNILGELKDLTAYIRNEQDSIEGELKLAVVTPAKYFIPYVLKAFLNKYPDVTPSITVVNRRRILDELKQNQYHLTVMGRVPAELKMEAFPFFKNELVMVAPPNHPLAKHKQIPLSEIVNEKFLMRESGSGIRIALEERLAQENYVIQPYMELGSTESIKQGVMAGLGISVIPRHAVRIEAKYGHLTVLDVQGFPLSRDWYIAKMQDKVLMPPAVAFLDFLKSVDINKLLVMSDTR</sequence>
<evidence type="ECO:0000256" key="4">
    <source>
        <dbReference type="ARBA" id="ARBA00023163"/>
    </source>
</evidence>
<dbReference type="SUPFAM" id="SSF53850">
    <property type="entry name" value="Periplasmic binding protein-like II"/>
    <property type="match status" value="1"/>
</dbReference>
<evidence type="ECO:0000313" key="6">
    <source>
        <dbReference type="EMBL" id="QAB14664.1"/>
    </source>
</evidence>
<dbReference type="Gene3D" id="1.10.10.10">
    <property type="entry name" value="Winged helix-like DNA-binding domain superfamily/Winged helix DNA-binding domain"/>
    <property type="match status" value="1"/>
</dbReference>
<dbReference type="EMBL" id="CP035033">
    <property type="protein sequence ID" value="QAB14664.1"/>
    <property type="molecule type" value="Genomic_DNA"/>
</dbReference>
<feature type="domain" description="HTH lysR-type" evidence="5">
    <location>
        <begin position="6"/>
        <end position="63"/>
    </location>
</feature>
<accession>A0A451G586</accession>
<gene>
    <name evidence="6" type="ORF">EPV75_02760</name>
</gene>
<dbReference type="GO" id="GO:0000976">
    <property type="term" value="F:transcription cis-regulatory region binding"/>
    <property type="evidence" value="ECO:0007669"/>
    <property type="project" value="TreeGrafter"/>
</dbReference>
<keyword evidence="2" id="KW-0805">Transcription regulation</keyword>
<dbReference type="RefSeq" id="WP_029939714.1">
    <property type="nucleotide sequence ID" value="NZ_CP035033.1"/>
</dbReference>
<comment type="similarity">
    <text evidence="1">Belongs to the LysR transcriptional regulatory family.</text>
</comment>
<dbReference type="Pfam" id="PF00126">
    <property type="entry name" value="HTH_1"/>
    <property type="match status" value="1"/>
</dbReference>
<evidence type="ECO:0000256" key="1">
    <source>
        <dbReference type="ARBA" id="ARBA00009437"/>
    </source>
</evidence>
<name>A0A451G586_9GAMM</name>
<dbReference type="Pfam" id="PF03466">
    <property type="entry name" value="LysR_substrate"/>
    <property type="match status" value="1"/>
</dbReference>
<protein>
    <submittedName>
        <fullName evidence="6">LysR family transcriptional regulator</fullName>
    </submittedName>
</protein>
<keyword evidence="7" id="KW-1185">Reference proteome</keyword>
<dbReference type="PRINTS" id="PR00039">
    <property type="entry name" value="HTHLYSR"/>
</dbReference>
<dbReference type="SUPFAM" id="SSF46785">
    <property type="entry name" value="Winged helix' DNA-binding domain"/>
    <property type="match status" value="1"/>
</dbReference>
<dbReference type="KEGG" id="htr:EPV75_02760"/>
<dbReference type="PANTHER" id="PTHR30126">
    <property type="entry name" value="HTH-TYPE TRANSCRIPTIONAL REGULATOR"/>
    <property type="match status" value="1"/>
</dbReference>
<organism evidence="6 7">
    <name type="scientific">Hydrogenovibrio thermophilus</name>
    <dbReference type="NCBI Taxonomy" id="265883"/>
    <lineage>
        <taxon>Bacteria</taxon>
        <taxon>Pseudomonadati</taxon>
        <taxon>Pseudomonadota</taxon>
        <taxon>Gammaproteobacteria</taxon>
        <taxon>Thiotrichales</taxon>
        <taxon>Piscirickettsiaceae</taxon>
        <taxon>Hydrogenovibrio</taxon>
    </lineage>
</organism>
<dbReference type="Gene3D" id="3.40.190.290">
    <property type="match status" value="1"/>
</dbReference>
<dbReference type="PANTHER" id="PTHR30126:SF5">
    <property type="entry name" value="HTH-TYPE TRANSCRIPTIONAL ACTIVATOR CMPR"/>
    <property type="match status" value="1"/>
</dbReference>
<dbReference type="PROSITE" id="PS50931">
    <property type="entry name" value="HTH_LYSR"/>
    <property type="match status" value="1"/>
</dbReference>
<dbReference type="AlphaFoldDB" id="A0A451G586"/>
<proteinExistence type="inferred from homology"/>
<evidence type="ECO:0000259" key="5">
    <source>
        <dbReference type="PROSITE" id="PS50931"/>
    </source>
</evidence>
<keyword evidence="4" id="KW-0804">Transcription</keyword>
<dbReference type="InterPro" id="IPR036388">
    <property type="entry name" value="WH-like_DNA-bd_sf"/>
</dbReference>
<dbReference type="Proteomes" id="UP000285478">
    <property type="component" value="Chromosome"/>
</dbReference>
<dbReference type="InterPro" id="IPR036390">
    <property type="entry name" value="WH_DNA-bd_sf"/>
</dbReference>